<keyword evidence="4" id="KW-0964">Secreted</keyword>
<keyword evidence="8" id="KW-1133">Transmembrane helix</keyword>
<evidence type="ECO:0000256" key="1">
    <source>
        <dbReference type="ARBA" id="ARBA00004613"/>
    </source>
</evidence>
<dbReference type="PANTHER" id="PTHR15151:SF24">
    <property type="entry name" value="A PROLIFERATION-INDUCING LIGAND-LIKE PROTEIN-RELATED"/>
    <property type="match status" value="1"/>
</dbReference>
<dbReference type="GO" id="GO:0006955">
    <property type="term" value="P:immune response"/>
    <property type="evidence" value="ECO:0007669"/>
    <property type="project" value="InterPro"/>
</dbReference>
<organism evidence="10 11">
    <name type="scientific">Merluccius polli</name>
    <name type="common">Benguela hake</name>
    <name type="synonym">Merluccius cadenati</name>
    <dbReference type="NCBI Taxonomy" id="89951"/>
    <lineage>
        <taxon>Eukaryota</taxon>
        <taxon>Metazoa</taxon>
        <taxon>Chordata</taxon>
        <taxon>Craniata</taxon>
        <taxon>Vertebrata</taxon>
        <taxon>Euteleostomi</taxon>
        <taxon>Actinopterygii</taxon>
        <taxon>Neopterygii</taxon>
        <taxon>Teleostei</taxon>
        <taxon>Neoteleostei</taxon>
        <taxon>Acanthomorphata</taxon>
        <taxon>Zeiogadaria</taxon>
        <taxon>Gadariae</taxon>
        <taxon>Gadiformes</taxon>
        <taxon>Gadoidei</taxon>
        <taxon>Merlucciidae</taxon>
        <taxon>Merluccius</taxon>
    </lineage>
</organism>
<evidence type="ECO:0000313" key="11">
    <source>
        <dbReference type="Proteomes" id="UP001174136"/>
    </source>
</evidence>
<evidence type="ECO:0000256" key="2">
    <source>
        <dbReference type="ARBA" id="ARBA00008670"/>
    </source>
</evidence>
<comment type="subcellular location">
    <subcellularLocation>
        <location evidence="1">Secreted</location>
    </subcellularLocation>
</comment>
<reference evidence="10" key="1">
    <citation type="journal article" date="2023" name="Front. Mar. Sci.">
        <title>A new Merluccius polli reference genome to investigate the effects of global change in West African waters.</title>
        <authorList>
            <person name="Mateo J.L."/>
            <person name="Blanco-Fernandez C."/>
            <person name="Garcia-Vazquez E."/>
            <person name="Machado-Schiaffino G."/>
        </authorList>
    </citation>
    <scope>NUCLEOTIDE SEQUENCE</scope>
    <source>
        <strain evidence="10">C29</strain>
        <tissue evidence="10">Fin</tissue>
    </source>
</reference>
<dbReference type="PANTHER" id="PTHR15151">
    <property type="entry name" value="PROTEIN EIGER"/>
    <property type="match status" value="1"/>
</dbReference>
<evidence type="ECO:0000256" key="8">
    <source>
        <dbReference type="SAM" id="Phobius"/>
    </source>
</evidence>
<dbReference type="EMBL" id="JAOPHQ010000617">
    <property type="protein sequence ID" value="KAK0153849.1"/>
    <property type="molecule type" value="Genomic_DNA"/>
</dbReference>
<comment type="caution">
    <text evidence="10">The sequence shown here is derived from an EMBL/GenBank/DDBJ whole genome shotgun (WGS) entry which is preliminary data.</text>
</comment>
<dbReference type="Pfam" id="PF00229">
    <property type="entry name" value="TNF"/>
    <property type="match status" value="1"/>
</dbReference>
<evidence type="ECO:0000256" key="6">
    <source>
        <dbReference type="ARBA" id="ARBA00023180"/>
    </source>
</evidence>
<feature type="transmembrane region" description="Helical" evidence="8">
    <location>
        <begin position="166"/>
        <end position="186"/>
    </location>
</feature>
<keyword evidence="8" id="KW-0812">Transmembrane</keyword>
<dbReference type="GO" id="GO:0016020">
    <property type="term" value="C:membrane"/>
    <property type="evidence" value="ECO:0007669"/>
    <property type="project" value="InterPro"/>
</dbReference>
<keyword evidence="8" id="KW-0472">Membrane</keyword>
<evidence type="ECO:0000256" key="7">
    <source>
        <dbReference type="SAM" id="MobiDB-lite"/>
    </source>
</evidence>
<sequence>MVVRDEDPVAGGLRRPSWPALLLVVLAAVTVAAASLSALTLRQLLALRADVEVLKSELCRRREAWHTVQSLESVSGRRAGPEHAGRAEDTAPRGPPRRRRRRGAPETPTPVAQPCLQMLADSNKETFQEVFASQQHTGIPWQEGLSRGSALELNNNRIRVREEGFYFLYSQVFYIDSIFAMGHVVIRRKRNVVGTEPQHVILFRCIQNMSPVYPANTCFTGGIVKLEVDDEVELLIPRATANVSLSGDATFLGALKLA</sequence>
<keyword evidence="5" id="KW-1015">Disulfide bond</keyword>
<feature type="transmembrane region" description="Helical" evidence="8">
    <location>
        <begin position="20"/>
        <end position="41"/>
    </location>
</feature>
<keyword evidence="6" id="KW-0325">Glycoprotein</keyword>
<dbReference type="Proteomes" id="UP001174136">
    <property type="component" value="Unassembled WGS sequence"/>
</dbReference>
<feature type="compositionally biased region" description="Basic and acidic residues" evidence="7">
    <location>
        <begin position="79"/>
        <end position="91"/>
    </location>
</feature>
<proteinExistence type="inferred from homology"/>
<keyword evidence="11" id="KW-1185">Reference proteome</keyword>
<protein>
    <submittedName>
        <fullName evidence="10">Tumor necrosis factor ligand superfamily member 13B</fullName>
    </submittedName>
</protein>
<dbReference type="InterPro" id="IPR008983">
    <property type="entry name" value="Tumour_necrosis_fac-like_dom"/>
</dbReference>
<dbReference type="AlphaFoldDB" id="A0AA47N8W2"/>
<evidence type="ECO:0000256" key="4">
    <source>
        <dbReference type="ARBA" id="ARBA00022525"/>
    </source>
</evidence>
<accession>A0AA47N8W2</accession>
<gene>
    <name evidence="10" type="primary">TNFSF13B</name>
    <name evidence="10" type="ORF">N1851_004076</name>
</gene>
<dbReference type="SMART" id="SM00207">
    <property type="entry name" value="TNF"/>
    <property type="match status" value="1"/>
</dbReference>
<comment type="similarity">
    <text evidence="2">Belongs to the tumor necrosis factor family.</text>
</comment>
<dbReference type="GO" id="GO:0005615">
    <property type="term" value="C:extracellular space"/>
    <property type="evidence" value="ECO:0007669"/>
    <property type="project" value="UniProtKB-KW"/>
</dbReference>
<dbReference type="Gene3D" id="2.60.120.40">
    <property type="match status" value="1"/>
</dbReference>
<evidence type="ECO:0000256" key="5">
    <source>
        <dbReference type="ARBA" id="ARBA00023157"/>
    </source>
</evidence>
<feature type="region of interest" description="Disordered" evidence="7">
    <location>
        <begin position="72"/>
        <end position="113"/>
    </location>
</feature>
<dbReference type="SUPFAM" id="SSF49842">
    <property type="entry name" value="TNF-like"/>
    <property type="match status" value="1"/>
</dbReference>
<evidence type="ECO:0000259" key="9">
    <source>
        <dbReference type="PROSITE" id="PS50049"/>
    </source>
</evidence>
<dbReference type="GO" id="GO:0030890">
    <property type="term" value="P:positive regulation of B cell proliferation"/>
    <property type="evidence" value="ECO:0007669"/>
    <property type="project" value="TreeGrafter"/>
</dbReference>
<dbReference type="InterPro" id="IPR006052">
    <property type="entry name" value="TNF_dom"/>
</dbReference>
<feature type="domain" description="THD" evidence="9">
    <location>
        <begin position="114"/>
        <end position="257"/>
    </location>
</feature>
<dbReference type="InterPro" id="IPR051748">
    <property type="entry name" value="TNF_Ligand_Superfamily"/>
</dbReference>
<evidence type="ECO:0000256" key="3">
    <source>
        <dbReference type="ARBA" id="ARBA00022514"/>
    </source>
</evidence>
<evidence type="ECO:0000313" key="10">
    <source>
        <dbReference type="EMBL" id="KAK0153849.1"/>
    </source>
</evidence>
<keyword evidence="3" id="KW-0202">Cytokine</keyword>
<name>A0AA47N8W2_MERPO</name>
<dbReference type="PROSITE" id="PS50049">
    <property type="entry name" value="THD_2"/>
    <property type="match status" value="1"/>
</dbReference>
<dbReference type="GO" id="GO:0005125">
    <property type="term" value="F:cytokine activity"/>
    <property type="evidence" value="ECO:0007669"/>
    <property type="project" value="UniProtKB-KW"/>
</dbReference>
<dbReference type="GO" id="GO:0005164">
    <property type="term" value="F:tumor necrosis factor receptor binding"/>
    <property type="evidence" value="ECO:0007669"/>
    <property type="project" value="InterPro"/>
</dbReference>